<name>A0A0J8AZV0_BETVV</name>
<keyword evidence="2" id="KW-1185">Reference proteome</keyword>
<dbReference type="Proteomes" id="UP000035740">
    <property type="component" value="Unassembled WGS sequence"/>
</dbReference>
<dbReference type="AlphaFoldDB" id="A0A0J8AZV0"/>
<protein>
    <submittedName>
        <fullName evidence="1">Uncharacterized protein</fullName>
    </submittedName>
</protein>
<dbReference type="EMBL" id="KQ094529">
    <property type="protein sequence ID" value="KMS94294.1"/>
    <property type="molecule type" value="Genomic_DNA"/>
</dbReference>
<gene>
    <name evidence="1" type="ORF">BVRB_022850</name>
</gene>
<sequence length="84" mass="8844">MGIADSQGRVHDFAGSFYIGIDSFMVGKVTRSAAVAPASSRFDDQPGTIESTRKPAASRIGALTRLLMKPGMTPFVPLMINSAA</sequence>
<accession>A0A0J8AZV0</accession>
<dbReference type="InterPro" id="IPR008496">
    <property type="entry name" value="TMEM222/RTE1"/>
</dbReference>
<proteinExistence type="predicted"/>
<dbReference type="Gramene" id="KMS94294">
    <property type="protein sequence ID" value="KMS94294"/>
    <property type="gene ID" value="BVRB_022850"/>
</dbReference>
<evidence type="ECO:0000313" key="2">
    <source>
        <dbReference type="Proteomes" id="UP000035740"/>
    </source>
</evidence>
<dbReference type="Pfam" id="PF05608">
    <property type="entry name" value="RTE1"/>
    <property type="match status" value="1"/>
</dbReference>
<organism evidence="1 2">
    <name type="scientific">Beta vulgaris subsp. vulgaris</name>
    <name type="common">Beet</name>
    <dbReference type="NCBI Taxonomy" id="3555"/>
    <lineage>
        <taxon>Eukaryota</taxon>
        <taxon>Viridiplantae</taxon>
        <taxon>Streptophyta</taxon>
        <taxon>Embryophyta</taxon>
        <taxon>Tracheophyta</taxon>
        <taxon>Spermatophyta</taxon>
        <taxon>Magnoliopsida</taxon>
        <taxon>eudicotyledons</taxon>
        <taxon>Gunneridae</taxon>
        <taxon>Pentapetalae</taxon>
        <taxon>Caryophyllales</taxon>
        <taxon>Chenopodiaceae</taxon>
        <taxon>Betoideae</taxon>
        <taxon>Beta</taxon>
    </lineage>
</organism>
<reference evidence="1 2" key="1">
    <citation type="journal article" date="2014" name="Nature">
        <title>The genome of the recently domesticated crop plant sugar beet (Beta vulgaris).</title>
        <authorList>
            <person name="Dohm J.C."/>
            <person name="Minoche A.E."/>
            <person name="Holtgrawe D."/>
            <person name="Capella-Gutierrez S."/>
            <person name="Zakrzewski F."/>
            <person name="Tafer H."/>
            <person name="Rupp O."/>
            <person name="Sorensen T.R."/>
            <person name="Stracke R."/>
            <person name="Reinhardt R."/>
            <person name="Goesmann A."/>
            <person name="Kraft T."/>
            <person name="Schulz B."/>
            <person name="Stadler P.F."/>
            <person name="Schmidt T."/>
            <person name="Gabaldon T."/>
            <person name="Lehrach H."/>
            <person name="Weisshaar B."/>
            <person name="Himmelbauer H."/>
        </authorList>
    </citation>
    <scope>NUCLEOTIDE SEQUENCE [LARGE SCALE GENOMIC DNA]</scope>
    <source>
        <tissue evidence="1">Taproot</tissue>
    </source>
</reference>
<evidence type="ECO:0000313" key="1">
    <source>
        <dbReference type="EMBL" id="KMS94294.1"/>
    </source>
</evidence>